<dbReference type="SUPFAM" id="SSF52540">
    <property type="entry name" value="P-loop containing nucleoside triphosphate hydrolases"/>
    <property type="match status" value="1"/>
</dbReference>
<dbReference type="GO" id="GO:0019205">
    <property type="term" value="F:nucleobase-containing compound kinase activity"/>
    <property type="evidence" value="ECO:0007669"/>
    <property type="project" value="InterPro"/>
</dbReference>
<dbReference type="CDD" id="cd01428">
    <property type="entry name" value="ADK"/>
    <property type="match status" value="1"/>
</dbReference>
<evidence type="ECO:0000256" key="1">
    <source>
        <dbReference type="ARBA" id="ARBA00022679"/>
    </source>
</evidence>
<dbReference type="AlphaFoldDB" id="A0A4Z0YJZ6"/>
<sequence>MESTMQSPNDVIIFVLGPPGSGKGTVCKTAAGILQSHSRHYCHLSVGDYLRELCNTETPSEATHFDRNRIRNHLRDNILLPADVLTPILKHRINSTPNEEGATTVWLIDGFPRSLETAPAFEKEIGKPVKVITLECSREVAARRFLSRGREKVDDDKRFSKRYDEYVENMKPIDEYYKDIMVVARADGDQRQCLDQFLEALPPVSRD</sequence>
<dbReference type="Gene3D" id="3.40.50.300">
    <property type="entry name" value="P-loop containing nucleotide triphosphate hydrolases"/>
    <property type="match status" value="1"/>
</dbReference>
<dbReference type="InterPro" id="IPR000850">
    <property type="entry name" value="Adenylat/UMP-CMP_kin"/>
</dbReference>
<dbReference type="Proteomes" id="UP000297716">
    <property type="component" value="Unassembled WGS sequence"/>
</dbReference>
<gene>
    <name evidence="5" type="ORF">E0Z10_g4920</name>
</gene>
<dbReference type="EMBL" id="SKBN01000082">
    <property type="protein sequence ID" value="TGJ83837.1"/>
    <property type="molecule type" value="Genomic_DNA"/>
</dbReference>
<dbReference type="InterPro" id="IPR027417">
    <property type="entry name" value="P-loop_NTPase"/>
</dbReference>
<dbReference type="OrthoDB" id="442176at2759"/>
<proteinExistence type="inferred from homology"/>
<keyword evidence="2" id="KW-0547">Nucleotide-binding</keyword>
<organism evidence="5 6">
    <name type="scientific">Xylaria hypoxylon</name>
    <dbReference type="NCBI Taxonomy" id="37992"/>
    <lineage>
        <taxon>Eukaryota</taxon>
        <taxon>Fungi</taxon>
        <taxon>Dikarya</taxon>
        <taxon>Ascomycota</taxon>
        <taxon>Pezizomycotina</taxon>
        <taxon>Sordariomycetes</taxon>
        <taxon>Xylariomycetidae</taxon>
        <taxon>Xylariales</taxon>
        <taxon>Xylariaceae</taxon>
        <taxon>Xylaria</taxon>
    </lineage>
</organism>
<evidence type="ECO:0008006" key="7">
    <source>
        <dbReference type="Google" id="ProtNLM"/>
    </source>
</evidence>
<comment type="caution">
    <text evidence="5">The sequence shown here is derived from an EMBL/GenBank/DDBJ whole genome shotgun (WGS) entry which is preliminary data.</text>
</comment>
<keyword evidence="3 4" id="KW-0418">Kinase</keyword>
<dbReference type="GO" id="GO:0006139">
    <property type="term" value="P:nucleobase-containing compound metabolic process"/>
    <property type="evidence" value="ECO:0007669"/>
    <property type="project" value="InterPro"/>
</dbReference>
<protein>
    <recommendedName>
        <fullName evidence="7">Adenylate kinase active site lid domain-containing protein</fullName>
    </recommendedName>
</protein>
<name>A0A4Z0YJZ6_9PEZI</name>
<evidence type="ECO:0000256" key="4">
    <source>
        <dbReference type="RuleBase" id="RU003330"/>
    </source>
</evidence>
<evidence type="ECO:0000256" key="2">
    <source>
        <dbReference type="ARBA" id="ARBA00022741"/>
    </source>
</evidence>
<dbReference type="Pfam" id="PF00406">
    <property type="entry name" value="ADK"/>
    <property type="match status" value="1"/>
</dbReference>
<comment type="similarity">
    <text evidence="4">Belongs to the adenylate kinase family.</text>
</comment>
<dbReference type="STRING" id="37992.A0A4Z0YJZ6"/>
<keyword evidence="6" id="KW-1185">Reference proteome</keyword>
<accession>A0A4Z0YJZ6</accession>
<evidence type="ECO:0000313" key="5">
    <source>
        <dbReference type="EMBL" id="TGJ83837.1"/>
    </source>
</evidence>
<evidence type="ECO:0000313" key="6">
    <source>
        <dbReference type="Proteomes" id="UP000297716"/>
    </source>
</evidence>
<dbReference type="PANTHER" id="PTHR23359">
    <property type="entry name" value="NUCLEOTIDE KINASE"/>
    <property type="match status" value="1"/>
</dbReference>
<evidence type="ECO:0000256" key="3">
    <source>
        <dbReference type="ARBA" id="ARBA00022777"/>
    </source>
</evidence>
<dbReference type="GO" id="GO:0005524">
    <property type="term" value="F:ATP binding"/>
    <property type="evidence" value="ECO:0007669"/>
    <property type="project" value="InterPro"/>
</dbReference>
<keyword evidence="1 4" id="KW-0808">Transferase</keyword>
<dbReference type="PRINTS" id="PR00094">
    <property type="entry name" value="ADENYLTKNASE"/>
</dbReference>
<reference evidence="5 6" key="1">
    <citation type="submission" date="2019-03" db="EMBL/GenBank/DDBJ databases">
        <title>Draft genome sequence of Xylaria hypoxylon DSM 108379, a ubiquitous saprotrophic-parasitic fungi on hardwood.</title>
        <authorList>
            <person name="Buettner E."/>
            <person name="Leonhardt S."/>
            <person name="Gebauer A.M."/>
            <person name="Liers C."/>
            <person name="Hofrichter M."/>
            <person name="Kellner H."/>
        </authorList>
    </citation>
    <scope>NUCLEOTIDE SEQUENCE [LARGE SCALE GENOMIC DNA]</scope>
    <source>
        <strain evidence="5 6">DSM 108379</strain>
    </source>
</reference>